<proteinExistence type="predicted"/>
<feature type="domain" description="TRAPPC10/Trs130 C-terminal" evidence="3">
    <location>
        <begin position="674"/>
        <end position="798"/>
    </location>
</feature>
<dbReference type="GO" id="GO:0006891">
    <property type="term" value="P:intra-Golgi vesicle-mediated transport"/>
    <property type="evidence" value="ECO:0007669"/>
    <property type="project" value="TreeGrafter"/>
</dbReference>
<evidence type="ECO:0000313" key="5">
    <source>
        <dbReference type="EMBL" id="CAG7734427.1"/>
    </source>
</evidence>
<evidence type="ECO:0000313" key="6">
    <source>
        <dbReference type="Proteomes" id="UP000708208"/>
    </source>
</evidence>
<dbReference type="PANTHER" id="PTHR13251">
    <property type="entry name" value="EPILEPSY HOLOPROSENCEPHALY CANDIDATE 1/TMEM1"/>
    <property type="match status" value="1"/>
</dbReference>
<dbReference type="Pfam" id="PF23604">
    <property type="entry name" value="Ig_TRAPPC10"/>
    <property type="match status" value="1"/>
</dbReference>
<dbReference type="InterPro" id="IPR045126">
    <property type="entry name" value="TRAPPC10/Trs130"/>
</dbReference>
<evidence type="ECO:0000259" key="3">
    <source>
        <dbReference type="Pfam" id="PF12584"/>
    </source>
</evidence>
<dbReference type="Pfam" id="PF12584">
    <property type="entry name" value="TRAPPC10"/>
    <property type="match status" value="1"/>
</dbReference>
<organism evidence="5 6">
    <name type="scientific">Allacma fusca</name>
    <dbReference type="NCBI Taxonomy" id="39272"/>
    <lineage>
        <taxon>Eukaryota</taxon>
        <taxon>Metazoa</taxon>
        <taxon>Ecdysozoa</taxon>
        <taxon>Arthropoda</taxon>
        <taxon>Hexapoda</taxon>
        <taxon>Collembola</taxon>
        <taxon>Symphypleona</taxon>
        <taxon>Sminthuridae</taxon>
        <taxon>Allacma</taxon>
    </lineage>
</organism>
<comment type="caution">
    <text evidence="5">The sequence shown here is derived from an EMBL/GenBank/DDBJ whole genome shotgun (WGS) entry which is preliminary data.</text>
</comment>
<keyword evidence="6" id="KW-1185">Reference proteome</keyword>
<feature type="non-terminal residue" evidence="5">
    <location>
        <position position="1"/>
    </location>
</feature>
<evidence type="ECO:0000256" key="1">
    <source>
        <dbReference type="SAM" id="MobiDB-lite"/>
    </source>
</evidence>
<dbReference type="GO" id="GO:1990071">
    <property type="term" value="C:TRAPPII protein complex"/>
    <property type="evidence" value="ECO:0007669"/>
    <property type="project" value="InterPro"/>
</dbReference>
<feature type="region of interest" description="Disordered" evidence="1">
    <location>
        <begin position="795"/>
        <end position="830"/>
    </location>
</feature>
<dbReference type="GO" id="GO:0005829">
    <property type="term" value="C:cytosol"/>
    <property type="evidence" value="ECO:0007669"/>
    <property type="project" value="GOC"/>
</dbReference>
<dbReference type="OrthoDB" id="10256906at2759"/>
<feature type="compositionally biased region" description="Low complexity" evidence="1">
    <location>
        <begin position="803"/>
        <end position="815"/>
    </location>
</feature>
<dbReference type="InterPro" id="IPR022233">
    <property type="entry name" value="TRAPPC10/Trs130_C"/>
</dbReference>
<feature type="domain" description="Trafficking protein particle complex subunit 11" evidence="2">
    <location>
        <begin position="83"/>
        <end position="170"/>
    </location>
</feature>
<feature type="compositionally biased region" description="Polar residues" evidence="1">
    <location>
        <begin position="268"/>
        <end position="280"/>
    </location>
</feature>
<dbReference type="Pfam" id="PF11817">
    <property type="entry name" value="Foie-gras_1"/>
    <property type="match status" value="1"/>
</dbReference>
<dbReference type="PANTHER" id="PTHR13251:SF3">
    <property type="entry name" value="TRAFFICKING PROTEIN PARTICLE COMPLEX SUBUNIT 10"/>
    <property type="match status" value="1"/>
</dbReference>
<feature type="region of interest" description="Disordered" evidence="1">
    <location>
        <begin position="268"/>
        <end position="301"/>
    </location>
</feature>
<name>A0A8J2KAQ4_9HEXA</name>
<accession>A0A8J2KAQ4</accession>
<dbReference type="EMBL" id="CAJVCH010269326">
    <property type="protein sequence ID" value="CAG7734427.1"/>
    <property type="molecule type" value="Genomic_DNA"/>
</dbReference>
<evidence type="ECO:0008006" key="7">
    <source>
        <dbReference type="Google" id="ProtNLM"/>
    </source>
</evidence>
<dbReference type="InterPro" id="IPR056917">
    <property type="entry name" value="Ig_TRAPPC10"/>
</dbReference>
<dbReference type="Proteomes" id="UP000708208">
    <property type="component" value="Unassembled WGS sequence"/>
</dbReference>
<reference evidence="5" key="1">
    <citation type="submission" date="2021-06" db="EMBL/GenBank/DDBJ databases">
        <authorList>
            <person name="Hodson N. C."/>
            <person name="Mongue J. A."/>
            <person name="Jaron S. K."/>
        </authorList>
    </citation>
    <scope>NUCLEOTIDE SEQUENCE</scope>
</reference>
<dbReference type="AlphaFoldDB" id="A0A8J2KAQ4"/>
<sequence length="830" mass="92414">LYSLGKLGGLLPKSQPKSDHLHKVISLAAGLTCVDVPFEVTKVTVNGKTENQLLSNDETSTETPISKLKNALSSKEQFEQHYLELCELAMGTYKHIGRIRSARKVGLSLASYYIECEEYFKAIGFLTDAFKTFRDDKWDLLVVDVLLKLAQCYQITDDYDKYIRTCAQLACCKTLSDDRRHHFFDEMMNSLSNAQNSDRHILSTMEDTFKLNSLKIETPGKINLNSCPVTVTIELASDLPKPTFSSSIQLAILLCDSDHEKHLQSFTLQNGIPNSTNPGNKNRPGGAGSAQNSQMNNPGKEDLNAALMESSYSILRLEIGQQLDMKQDKTINGGRLMCHNSHQALRRKDSQMKVGDLQVLKTDFSMAAKIKDVIINPGANVIVLKANVTSPGQYRLSQMSIEIKHFELVSPRMGCRYKFLVEKTPGKIGISSDGDHLNMIAGIEQPISLKLFTGSNSINEGALLSIRSSMGLLLKTTVDSPLSSEVQILLPRTESFSHTVVQLIVKAQLGPQKDNSAIEHKLITRCPWSNEETKLPVIFIPPFMSSHRLNTVGQRKFLQVSLQGLCNSKFSLLSHQLTAQHQNSQDIPLVPLNPRSQELTLSTGQNASYMWEIGTNDIKDDNPLRLEFSITFQSMATSKEVTHSNVDNSHQEKTYLELYKYYVCLQRFKTQYEIKSRVEPHKGSEFCRVGNMCSMIIDIDKYKEPAHASLMYEVRADQHMWAICGRTSGVVSMDGCDSQQMTIDVMPMSPGFLPLPTVHLSKYIPADQKGGNSSVPKLEPFSSGQIFNKSRGAQMHVLPPPQTSCSTQSSGNNSSVGMITPSPLIPSEHY</sequence>
<evidence type="ECO:0000259" key="4">
    <source>
        <dbReference type="Pfam" id="PF23604"/>
    </source>
</evidence>
<evidence type="ECO:0000259" key="2">
    <source>
        <dbReference type="Pfam" id="PF11817"/>
    </source>
</evidence>
<dbReference type="InterPro" id="IPR021773">
    <property type="entry name" value="TPC11"/>
</dbReference>
<gene>
    <name evidence="5" type="ORF">AFUS01_LOCUS22818</name>
</gene>
<feature type="domain" description="TRAPPC10 Ig-like" evidence="4">
    <location>
        <begin position="438"/>
        <end position="541"/>
    </location>
</feature>
<protein>
    <recommendedName>
        <fullName evidence="7">Trafficking protein particle complex subunit 10</fullName>
    </recommendedName>
</protein>
<dbReference type="GO" id="GO:0034498">
    <property type="term" value="P:early endosome to Golgi transport"/>
    <property type="evidence" value="ECO:0007669"/>
    <property type="project" value="TreeGrafter"/>
</dbReference>